<comment type="caution">
    <text evidence="1">The sequence shown here is derived from an EMBL/GenBank/DDBJ whole genome shotgun (WGS) entry which is preliminary data.</text>
</comment>
<proteinExistence type="predicted"/>
<keyword evidence="2" id="KW-1185">Reference proteome</keyword>
<gene>
    <name evidence="1" type="ORF">PsorP6_011639</name>
</gene>
<sequence>MRAHKTLTFDEMSVSCCNDIIAEQSVSQEILPILKERREIQLWRMKEIQEEITRDKTLRMANIQVFQAVVSEWRVEKSNPVKCLTR</sequence>
<name>A0ACC0WK11_9STRA</name>
<evidence type="ECO:0000313" key="2">
    <source>
        <dbReference type="Proteomes" id="UP001163321"/>
    </source>
</evidence>
<dbReference type="Proteomes" id="UP001163321">
    <property type="component" value="Chromosome 12"/>
</dbReference>
<protein>
    <submittedName>
        <fullName evidence="1">Uncharacterized protein</fullName>
    </submittedName>
</protein>
<dbReference type="EMBL" id="CM047591">
    <property type="protein sequence ID" value="KAI9919005.1"/>
    <property type="molecule type" value="Genomic_DNA"/>
</dbReference>
<reference evidence="1 2" key="1">
    <citation type="journal article" date="2022" name="bioRxiv">
        <title>The genome of the oomycete Peronosclerospora sorghi, a cosmopolitan pathogen of maize and sorghum, is inflated with dispersed pseudogenes.</title>
        <authorList>
            <person name="Fletcher K."/>
            <person name="Martin F."/>
            <person name="Isakeit T."/>
            <person name="Cavanaugh K."/>
            <person name="Magill C."/>
            <person name="Michelmore R."/>
        </authorList>
    </citation>
    <scope>NUCLEOTIDE SEQUENCE [LARGE SCALE GENOMIC DNA]</scope>
    <source>
        <strain evidence="1">P6</strain>
    </source>
</reference>
<organism evidence="1 2">
    <name type="scientific">Peronosclerospora sorghi</name>
    <dbReference type="NCBI Taxonomy" id="230839"/>
    <lineage>
        <taxon>Eukaryota</taxon>
        <taxon>Sar</taxon>
        <taxon>Stramenopiles</taxon>
        <taxon>Oomycota</taxon>
        <taxon>Peronosporomycetes</taxon>
        <taxon>Peronosporales</taxon>
        <taxon>Peronosporaceae</taxon>
        <taxon>Peronosclerospora</taxon>
    </lineage>
</organism>
<accession>A0ACC0WK11</accession>
<evidence type="ECO:0000313" key="1">
    <source>
        <dbReference type="EMBL" id="KAI9919005.1"/>
    </source>
</evidence>